<dbReference type="eggNOG" id="COG0737">
    <property type="taxonomic scope" value="Bacteria"/>
</dbReference>
<protein>
    <submittedName>
        <fullName evidence="5">Bifunctional metallophosphatase/5'-nucleotidase</fullName>
    </submittedName>
</protein>
<dbReference type="SUPFAM" id="SSF55816">
    <property type="entry name" value="5'-nucleotidase (syn. UDP-sugar hydrolase), C-terminal domain"/>
    <property type="match status" value="1"/>
</dbReference>
<dbReference type="GO" id="GO:0008253">
    <property type="term" value="F:5'-nucleotidase activity"/>
    <property type="evidence" value="ECO:0007669"/>
    <property type="project" value="TreeGrafter"/>
</dbReference>
<dbReference type="GO" id="GO:0009166">
    <property type="term" value="P:nucleotide catabolic process"/>
    <property type="evidence" value="ECO:0007669"/>
    <property type="project" value="InterPro"/>
</dbReference>
<dbReference type="Pfam" id="PF00149">
    <property type="entry name" value="Metallophos"/>
    <property type="match status" value="1"/>
</dbReference>
<dbReference type="EMBL" id="MWQN01000001">
    <property type="protein sequence ID" value="OPC82926.1"/>
    <property type="molecule type" value="Genomic_DNA"/>
</dbReference>
<dbReference type="STRING" id="159449.B4N89_20070"/>
<organism evidence="5 6">
    <name type="scientific">Embleya scabrispora</name>
    <dbReference type="NCBI Taxonomy" id="159449"/>
    <lineage>
        <taxon>Bacteria</taxon>
        <taxon>Bacillati</taxon>
        <taxon>Actinomycetota</taxon>
        <taxon>Actinomycetes</taxon>
        <taxon>Kitasatosporales</taxon>
        <taxon>Streptomycetaceae</taxon>
        <taxon>Embleya</taxon>
    </lineage>
</organism>
<dbReference type="InterPro" id="IPR029052">
    <property type="entry name" value="Metallo-depent_PP-like"/>
</dbReference>
<dbReference type="GO" id="GO:0030288">
    <property type="term" value="C:outer membrane-bounded periplasmic space"/>
    <property type="evidence" value="ECO:0007669"/>
    <property type="project" value="TreeGrafter"/>
</dbReference>
<comment type="caution">
    <text evidence="5">The sequence shown here is derived from an EMBL/GenBank/DDBJ whole genome shotgun (WGS) entry which is preliminary data.</text>
</comment>
<accession>A0A1T3P1E0</accession>
<dbReference type="Pfam" id="PF02872">
    <property type="entry name" value="5_nucleotid_C"/>
    <property type="match status" value="1"/>
</dbReference>
<feature type="domain" description="Calcineurin-like phosphoesterase" evidence="3">
    <location>
        <begin position="47"/>
        <end position="305"/>
    </location>
</feature>
<evidence type="ECO:0000259" key="4">
    <source>
        <dbReference type="Pfam" id="PF02872"/>
    </source>
</evidence>
<feature type="chain" id="PRO_5011826042" evidence="2">
    <location>
        <begin position="31"/>
        <end position="594"/>
    </location>
</feature>
<keyword evidence="6" id="KW-1185">Reference proteome</keyword>
<dbReference type="PANTHER" id="PTHR11575">
    <property type="entry name" value="5'-NUCLEOTIDASE-RELATED"/>
    <property type="match status" value="1"/>
</dbReference>
<evidence type="ECO:0000313" key="6">
    <source>
        <dbReference type="Proteomes" id="UP000190037"/>
    </source>
</evidence>
<sequence length="594" mass="61839">MFGIGRRRGRLALTGLVAASLLTMGGPATAGTGADRGRPSGTTDLEFLALNDLHGNLEEPQGSAGNVTEIGPDGKPVSIPAGGIEHLATQLRAERAKNPNSLTIAAGDMIGASPLLSGLFHDEPTIEALNKVGLDVTSVGNHEFDEGKKELQRMQYGGCHPKEGCYTPGRTFGGADFQYLAANVLDERTGLPILAPVSIKNVGGARVGFIGMTLEGTPDIVTAEGVKGLTFKDEVQTANAVVPWLRLFGVESIVVLLHEGGLPTSNAYNYDCNAGGNLGLSGPVVDIAKNLDPAIDLVVTGHTHQAYACNIPDPAGKPRMVTSASSYGKMYTKIDLTYDKRTRDIVRTSVKAQNTVVRRDTPKAPDLTQLLADWQKLAAPVANRSIGYIGADIRGRGATTPETPLGDVIADAQLEATAPADKGGAQIAFMNPGGIRSDLQYAAAGSEGDGVVTYAEAFTVQPFTNMMQTLDLKGQAVLDVLAQQYSGANAANPKVLQISKGLTYTTDRSRTGADKIVPGSVKLNGVPIDPAATYKVSANEFLAGGGDNFAAFKTGTNKLVGGSDLDALLAYFAAHSSASAPLAPPAADRITFIG</sequence>
<reference evidence="5 6" key="1">
    <citation type="submission" date="2017-03" db="EMBL/GenBank/DDBJ databases">
        <title>Draft genome sequence of Streptomyces scabrisporus NF3, endophyte isolated from Amphipterygium adstringens.</title>
        <authorList>
            <person name="Vazquez M."/>
            <person name="Ceapa C.D."/>
            <person name="Rodriguez Luna D."/>
            <person name="Sanchez Esquivel S."/>
        </authorList>
    </citation>
    <scope>NUCLEOTIDE SEQUENCE [LARGE SCALE GENOMIC DNA]</scope>
    <source>
        <strain evidence="5 6">NF3</strain>
    </source>
</reference>
<keyword evidence="2" id="KW-0547">Nucleotide-binding</keyword>
<dbReference type="InterPro" id="IPR036907">
    <property type="entry name" value="5'-Nucleotdase_C_sf"/>
</dbReference>
<feature type="signal peptide" evidence="2">
    <location>
        <begin position="1"/>
        <end position="30"/>
    </location>
</feature>
<evidence type="ECO:0000313" key="5">
    <source>
        <dbReference type="EMBL" id="OPC82926.1"/>
    </source>
</evidence>
<dbReference type="OrthoDB" id="1016457at2"/>
<dbReference type="GO" id="GO:0008768">
    <property type="term" value="F:UDP-sugar diphosphatase activity"/>
    <property type="evidence" value="ECO:0007669"/>
    <property type="project" value="TreeGrafter"/>
</dbReference>
<dbReference type="SUPFAM" id="SSF56300">
    <property type="entry name" value="Metallo-dependent phosphatases"/>
    <property type="match status" value="1"/>
</dbReference>
<dbReference type="InterPro" id="IPR006179">
    <property type="entry name" value="5_nucleotidase/apyrase"/>
</dbReference>
<dbReference type="Gene3D" id="3.60.21.10">
    <property type="match status" value="1"/>
</dbReference>
<evidence type="ECO:0000256" key="2">
    <source>
        <dbReference type="RuleBase" id="RU362119"/>
    </source>
</evidence>
<dbReference type="AlphaFoldDB" id="A0A1T3P1E0"/>
<dbReference type="Proteomes" id="UP000190037">
    <property type="component" value="Unassembled WGS sequence"/>
</dbReference>
<proteinExistence type="inferred from homology"/>
<dbReference type="InterPro" id="IPR004843">
    <property type="entry name" value="Calcineurin-like_PHP"/>
</dbReference>
<dbReference type="GO" id="GO:0000166">
    <property type="term" value="F:nucleotide binding"/>
    <property type="evidence" value="ECO:0007669"/>
    <property type="project" value="UniProtKB-KW"/>
</dbReference>
<dbReference type="InterPro" id="IPR008334">
    <property type="entry name" value="5'-Nucleotdase_C"/>
</dbReference>
<keyword evidence="1 2" id="KW-0732">Signal</keyword>
<dbReference type="Gene3D" id="3.90.780.10">
    <property type="entry name" value="5'-Nucleotidase, C-terminal domain"/>
    <property type="match status" value="1"/>
</dbReference>
<dbReference type="PRINTS" id="PR01607">
    <property type="entry name" value="APYRASEFAMLY"/>
</dbReference>
<dbReference type="FunFam" id="3.60.21.10:FF:000070">
    <property type="entry name" value="5`-nucleotidase family protein"/>
    <property type="match status" value="1"/>
</dbReference>
<evidence type="ECO:0000259" key="3">
    <source>
        <dbReference type="Pfam" id="PF00149"/>
    </source>
</evidence>
<name>A0A1T3P1E0_9ACTN</name>
<evidence type="ECO:0000256" key="1">
    <source>
        <dbReference type="ARBA" id="ARBA00022729"/>
    </source>
</evidence>
<gene>
    <name evidence="5" type="ORF">B4N89_20070</name>
</gene>
<keyword evidence="2" id="KW-0378">Hydrolase</keyword>
<comment type="similarity">
    <text evidence="2">Belongs to the 5'-nucleotidase family.</text>
</comment>
<feature type="domain" description="5'-Nucleotidase C-terminal" evidence="4">
    <location>
        <begin position="393"/>
        <end position="553"/>
    </location>
</feature>
<dbReference type="PANTHER" id="PTHR11575:SF24">
    <property type="entry name" value="5'-NUCLEOTIDASE"/>
    <property type="match status" value="1"/>
</dbReference>
<dbReference type="RefSeq" id="WP_078977226.1">
    <property type="nucleotide sequence ID" value="NZ_MWQN01000001.1"/>
</dbReference>